<dbReference type="AlphaFoldDB" id="A0A0M9AFV5"/>
<dbReference type="PANTHER" id="PTHR41700:SF1">
    <property type="entry name" value="N-ACETYLTRANSFERASE DOMAIN-CONTAINING PROTEIN"/>
    <property type="match status" value="1"/>
</dbReference>
<accession>A0A0M9AFV5</accession>
<proteinExistence type="predicted"/>
<gene>
    <name evidence="2" type="ORF">BVI061214_01762</name>
</gene>
<dbReference type="PROSITE" id="PS51186">
    <property type="entry name" value="GNAT"/>
    <property type="match status" value="1"/>
</dbReference>
<dbReference type="PANTHER" id="PTHR41700">
    <property type="entry name" value="GCN5-RELATED N-ACETYLTRANSFERASE"/>
    <property type="match status" value="1"/>
</dbReference>
<comment type="caution">
    <text evidence="2">The sequence shown here is derived from an EMBL/GenBank/DDBJ whole genome shotgun (WGS) entry which is preliminary data.</text>
</comment>
<dbReference type="SUPFAM" id="SSF55729">
    <property type="entry name" value="Acyl-CoA N-acyltransferases (Nat)"/>
    <property type="match status" value="1"/>
</dbReference>
<dbReference type="InterPro" id="IPR016181">
    <property type="entry name" value="Acyl_CoA_acyltransferase"/>
</dbReference>
<organism evidence="2 3">
    <name type="scientific">Thermus aquaticus</name>
    <dbReference type="NCBI Taxonomy" id="271"/>
    <lineage>
        <taxon>Bacteria</taxon>
        <taxon>Thermotogati</taxon>
        <taxon>Deinococcota</taxon>
        <taxon>Deinococci</taxon>
        <taxon>Thermales</taxon>
        <taxon>Thermaceae</taxon>
        <taxon>Thermus</taxon>
    </lineage>
</organism>
<dbReference type="PATRIC" id="fig|271.14.peg.1831"/>
<evidence type="ECO:0000313" key="3">
    <source>
        <dbReference type="Proteomes" id="UP000037685"/>
    </source>
</evidence>
<reference evidence="2 3" key="1">
    <citation type="submission" date="2015-07" db="EMBL/GenBank/DDBJ databases">
        <authorList>
            <person name="Noorani M."/>
        </authorList>
    </citation>
    <scope>NUCLEOTIDE SEQUENCE [LARGE SCALE GENOMIC DNA]</scope>
    <source>
        <strain evidence="3">ATCC 25104 / DSM 625 / JCM 10724 / NBRC 103206 / NCIMB 11243 / YT-1</strain>
    </source>
</reference>
<protein>
    <recommendedName>
        <fullName evidence="1">N-acetyltransferase domain-containing protein</fullName>
    </recommendedName>
</protein>
<evidence type="ECO:0000313" key="2">
    <source>
        <dbReference type="EMBL" id="KOX90568.1"/>
    </source>
</evidence>
<evidence type="ECO:0000259" key="1">
    <source>
        <dbReference type="PROSITE" id="PS51186"/>
    </source>
</evidence>
<feature type="domain" description="N-acetyltransferase" evidence="1">
    <location>
        <begin position="4"/>
        <end position="158"/>
    </location>
</feature>
<dbReference type="EMBL" id="LHCI01000106">
    <property type="protein sequence ID" value="KOX90568.1"/>
    <property type="molecule type" value="Genomic_DNA"/>
</dbReference>
<dbReference type="CDD" id="cd04301">
    <property type="entry name" value="NAT_SF"/>
    <property type="match status" value="1"/>
</dbReference>
<dbReference type="Pfam" id="PF00583">
    <property type="entry name" value="Acetyltransf_1"/>
    <property type="match status" value="1"/>
</dbReference>
<dbReference type="Proteomes" id="UP000037685">
    <property type="component" value="Unassembled WGS sequence"/>
</dbReference>
<dbReference type="Gene3D" id="3.40.630.30">
    <property type="match status" value="1"/>
</dbReference>
<dbReference type="GO" id="GO:0016747">
    <property type="term" value="F:acyltransferase activity, transferring groups other than amino-acyl groups"/>
    <property type="evidence" value="ECO:0007669"/>
    <property type="project" value="InterPro"/>
</dbReference>
<dbReference type="InterPro" id="IPR038764">
    <property type="entry name" value="GNAT_N_AcTrfase_prd"/>
</dbReference>
<dbReference type="InterPro" id="IPR000182">
    <property type="entry name" value="GNAT_dom"/>
</dbReference>
<dbReference type="RefSeq" id="WP_053768101.1">
    <property type="nucleotide sequence ID" value="NZ_LHCI01000106.1"/>
</dbReference>
<name>A0A0M9AFV5_THEAQ</name>
<sequence>MEGLLVRELRGWEEMERVVDLQRQVWGRSESDLVPRGLLIAAQDEGGLVAGAFWQGEMVGFVFGFPTQDPGLQHSHMLGVLEAYRGTGAALLLKRFQRDWCLARGIRKVVWTFDPLRGPNANFNLRKLGALSRTYLPDHYGPMSGINAGAPSDRLLAEWDLLSPRVYTRIYAPPPEAQVAGLPQANRVEGEVPLEARLDLEAERILVQIPEDWGRILREDPALALRWREHSRKVFGHYFAQGYAAVDFVRGPNRYVLAKG</sequence>